<name>A0A0A7EIW8_9GAMM</name>
<keyword evidence="12" id="KW-0175">Coiled coil</keyword>
<dbReference type="SMART" id="SM00304">
    <property type="entry name" value="HAMP"/>
    <property type="match status" value="1"/>
</dbReference>
<dbReference type="SMART" id="SM00283">
    <property type="entry name" value="MA"/>
    <property type="match status" value="1"/>
</dbReference>
<dbReference type="EMBL" id="CP009889">
    <property type="protein sequence ID" value="AIY66569.1"/>
    <property type="molecule type" value="Genomic_DNA"/>
</dbReference>
<evidence type="ECO:0000256" key="3">
    <source>
        <dbReference type="ARBA" id="ARBA00022481"/>
    </source>
</evidence>
<evidence type="ECO:0000259" key="14">
    <source>
        <dbReference type="PROSITE" id="PS50111"/>
    </source>
</evidence>
<dbReference type="AlphaFoldDB" id="A0A0A7EIW8"/>
<dbReference type="FunFam" id="1.10.287.950:FF:000001">
    <property type="entry name" value="Methyl-accepting chemotaxis sensory transducer"/>
    <property type="match status" value="1"/>
</dbReference>
<dbReference type="GO" id="GO:0016597">
    <property type="term" value="F:amino acid binding"/>
    <property type="evidence" value="ECO:0007669"/>
    <property type="project" value="UniProtKB-ARBA"/>
</dbReference>
<dbReference type="CDD" id="cd12912">
    <property type="entry name" value="PDC2_MCP_like"/>
    <property type="match status" value="1"/>
</dbReference>
<comment type="similarity">
    <text evidence="10">Belongs to the methyl-accepting chemotaxis (MCP) protein family.</text>
</comment>
<dbReference type="GO" id="GO:0043200">
    <property type="term" value="P:response to amino acid"/>
    <property type="evidence" value="ECO:0007669"/>
    <property type="project" value="UniProtKB-ARBA"/>
</dbReference>
<dbReference type="CDD" id="cd06225">
    <property type="entry name" value="HAMP"/>
    <property type="match status" value="1"/>
</dbReference>
<evidence type="ECO:0000256" key="5">
    <source>
        <dbReference type="ARBA" id="ARBA00022519"/>
    </source>
</evidence>
<gene>
    <name evidence="16" type="ORF">OM33_15600</name>
</gene>
<feature type="domain" description="HAMP" evidence="15">
    <location>
        <begin position="292"/>
        <end position="346"/>
    </location>
</feature>
<evidence type="ECO:0000256" key="10">
    <source>
        <dbReference type="ARBA" id="ARBA00029447"/>
    </source>
</evidence>
<evidence type="ECO:0000256" key="9">
    <source>
        <dbReference type="ARBA" id="ARBA00023224"/>
    </source>
</evidence>
<dbReference type="HOGENOM" id="CLU_000445_107_19_6"/>
<sequence length="623" mass="67996">MKFVHKVAIASSLLLIITIAFLGTIQFFTVKSKLQTTIEESIQDIVHGVKNTVSSELGGKKAIASYATSLAQLDPSHQHITDVIRIPEIKQEFLLIGGGYESDGSNFKSDPNWEPGAGWDPRVRPWYVKAKNERQLIITEPYADSATGEILISVATPLIKANEFIGAIFFDLSLSGLSDLVNRVQLFDAGYIFIVSESGVVIAHPDASKNGKNMSEFLPNSRIQVNNIEHPIVDGEEFNLRFAKIPEQDWYIGVLLNEKIAYKAVTDMRNQLIIFSIIALVVSVLVLQFIIKKLLTPLNALNSAIENIATGEGDLTRRLSTDTDQEFAELATGFNLFKENLREQIKLLKSTGDDVLSSMQVSQQGVQDSNAAVSSQLQEIDLLATAMNQMTVTASEVANNALSAAEATKEADNATQTGVHIVEQTTSLIGTLSSRIEQAVANVEVLENATHNIETILQVINEIAEQTNLLALNAAIEAARAGEQGRGFAVVADEVRTLASRTQDSTTEIRAMIDQLQSGVKTVVEAMKLSQGAALETVEQAQSTQQALDRICAAINLINDMNTQIASAAEEQSSVSEEINENTVKIRDISVNVSNYAHQTSESIELQANSIQEQKQILDRFKV</sequence>
<keyword evidence="9 11" id="KW-0807">Transducer</keyword>
<dbReference type="RefSeq" id="WP_040134894.1">
    <property type="nucleotide sequence ID" value="NZ_CP009889.1"/>
</dbReference>
<evidence type="ECO:0000256" key="7">
    <source>
        <dbReference type="ARBA" id="ARBA00022989"/>
    </source>
</evidence>
<dbReference type="PANTHER" id="PTHR32089:SF117">
    <property type="entry name" value="METHYL ACCEPTING SENSORY TRANSDUCER WITH CACHE_1 SMALL MOLECULE BINDING DOMAIN"/>
    <property type="match status" value="1"/>
</dbReference>
<protein>
    <submittedName>
        <fullName evidence="16">Chemotaxis protein</fullName>
    </submittedName>
</protein>
<proteinExistence type="inferred from homology"/>
<dbReference type="Pfam" id="PF02743">
    <property type="entry name" value="dCache_1"/>
    <property type="match status" value="1"/>
</dbReference>
<keyword evidence="2" id="KW-1003">Cell membrane</keyword>
<accession>A0A0A7EIW8</accession>
<dbReference type="SUPFAM" id="SSF103190">
    <property type="entry name" value="Sensory domain-like"/>
    <property type="match status" value="1"/>
</dbReference>
<keyword evidence="8 13" id="KW-0472">Membrane</keyword>
<dbReference type="OrthoDB" id="2489132at2"/>
<dbReference type="STRING" id="1348114.OM33_15600"/>
<evidence type="ECO:0000313" key="17">
    <source>
        <dbReference type="Proteomes" id="UP000030341"/>
    </source>
</evidence>
<dbReference type="CDD" id="cd12913">
    <property type="entry name" value="PDC1_MCP_like"/>
    <property type="match status" value="1"/>
</dbReference>
<evidence type="ECO:0000259" key="15">
    <source>
        <dbReference type="PROSITE" id="PS50885"/>
    </source>
</evidence>
<organism evidence="16 17">
    <name type="scientific">Pseudoalteromonas piratica</name>
    <dbReference type="NCBI Taxonomy" id="1348114"/>
    <lineage>
        <taxon>Bacteria</taxon>
        <taxon>Pseudomonadati</taxon>
        <taxon>Pseudomonadota</taxon>
        <taxon>Gammaproteobacteria</taxon>
        <taxon>Alteromonadales</taxon>
        <taxon>Pseudoalteromonadaceae</taxon>
        <taxon>Pseudoalteromonas</taxon>
    </lineage>
</organism>
<feature type="transmembrane region" description="Helical" evidence="13">
    <location>
        <begin position="272"/>
        <end position="291"/>
    </location>
</feature>
<dbReference type="PANTHER" id="PTHR32089">
    <property type="entry name" value="METHYL-ACCEPTING CHEMOTAXIS PROTEIN MCPB"/>
    <property type="match status" value="1"/>
</dbReference>
<dbReference type="PROSITE" id="PS50111">
    <property type="entry name" value="CHEMOTAXIS_TRANSDUC_2"/>
    <property type="match status" value="1"/>
</dbReference>
<keyword evidence="6 13" id="KW-0812">Transmembrane</keyword>
<keyword evidence="17" id="KW-1185">Reference proteome</keyword>
<dbReference type="Gene3D" id="3.30.450.20">
    <property type="entry name" value="PAS domain"/>
    <property type="match status" value="2"/>
</dbReference>
<dbReference type="PROSITE" id="PS50885">
    <property type="entry name" value="HAMP"/>
    <property type="match status" value="1"/>
</dbReference>
<dbReference type="eggNOG" id="COG0840">
    <property type="taxonomic scope" value="Bacteria"/>
</dbReference>
<dbReference type="InterPro" id="IPR033479">
    <property type="entry name" value="dCache_1"/>
</dbReference>
<feature type="coiled-coil region" evidence="12">
    <location>
        <begin position="429"/>
        <end position="466"/>
    </location>
</feature>
<evidence type="ECO:0000256" key="1">
    <source>
        <dbReference type="ARBA" id="ARBA00004651"/>
    </source>
</evidence>
<dbReference type="KEGG" id="pseo:OM33_15600"/>
<evidence type="ECO:0000256" key="4">
    <source>
        <dbReference type="ARBA" id="ARBA00022500"/>
    </source>
</evidence>
<evidence type="ECO:0000256" key="13">
    <source>
        <dbReference type="SAM" id="Phobius"/>
    </source>
</evidence>
<evidence type="ECO:0000256" key="6">
    <source>
        <dbReference type="ARBA" id="ARBA00022692"/>
    </source>
</evidence>
<reference evidence="16 17" key="1">
    <citation type="submission" date="2014-11" db="EMBL/GenBank/DDBJ databases">
        <title>Complete Genome Sequence of Pseudoalteromonas sp. Strain OCN003 Isolated from Kaneohe Bay, Oahu, Hawaii.</title>
        <authorList>
            <person name="Beurmann S."/>
            <person name="Videau P."/>
            <person name="Ushijima B."/>
            <person name="Smith A.M."/>
            <person name="Aeby G.S."/>
            <person name="Callahan S.M."/>
            <person name="Belcaid M."/>
        </authorList>
    </citation>
    <scope>NUCLEOTIDE SEQUENCE [LARGE SCALE GENOMIC DNA]</scope>
    <source>
        <strain evidence="16 17">OCN003</strain>
    </source>
</reference>
<feature type="domain" description="Methyl-accepting transducer" evidence="14">
    <location>
        <begin position="351"/>
        <end position="587"/>
    </location>
</feature>
<dbReference type="InterPro" id="IPR004089">
    <property type="entry name" value="MCPsignal_dom"/>
</dbReference>
<dbReference type="SUPFAM" id="SSF58104">
    <property type="entry name" value="Methyl-accepting chemotaxis protein (MCP) signaling domain"/>
    <property type="match status" value="1"/>
</dbReference>
<keyword evidence="5" id="KW-0997">Cell inner membrane</keyword>
<dbReference type="FunFam" id="3.30.450.20:FF:000048">
    <property type="entry name" value="Methyl-accepting chemotaxis protein"/>
    <property type="match status" value="1"/>
</dbReference>
<comment type="subcellular location">
    <subcellularLocation>
        <location evidence="1">Cell membrane</location>
        <topology evidence="1">Multi-pass membrane protein</topology>
    </subcellularLocation>
</comment>
<dbReference type="Pfam" id="PF00672">
    <property type="entry name" value="HAMP"/>
    <property type="match status" value="1"/>
</dbReference>
<dbReference type="GO" id="GO:0006935">
    <property type="term" value="P:chemotaxis"/>
    <property type="evidence" value="ECO:0007669"/>
    <property type="project" value="UniProtKB-KW"/>
</dbReference>
<dbReference type="InterPro" id="IPR029151">
    <property type="entry name" value="Sensor-like_sf"/>
</dbReference>
<keyword evidence="7 13" id="KW-1133">Transmembrane helix</keyword>
<evidence type="ECO:0000256" key="11">
    <source>
        <dbReference type="PROSITE-ProRule" id="PRU00284"/>
    </source>
</evidence>
<keyword evidence="4" id="KW-0145">Chemotaxis</keyword>
<keyword evidence="3" id="KW-0488">Methylation</keyword>
<evidence type="ECO:0000256" key="12">
    <source>
        <dbReference type="SAM" id="Coils"/>
    </source>
</evidence>
<dbReference type="CDD" id="cd11386">
    <property type="entry name" value="MCP_signal"/>
    <property type="match status" value="1"/>
</dbReference>
<dbReference type="InterPro" id="IPR003660">
    <property type="entry name" value="HAMP_dom"/>
</dbReference>
<dbReference type="GO" id="GO:0005886">
    <property type="term" value="C:plasma membrane"/>
    <property type="evidence" value="ECO:0007669"/>
    <property type="project" value="UniProtKB-SubCell"/>
</dbReference>
<dbReference type="GO" id="GO:0007165">
    <property type="term" value="P:signal transduction"/>
    <property type="evidence" value="ECO:0007669"/>
    <property type="project" value="UniProtKB-KW"/>
</dbReference>
<dbReference type="Pfam" id="PF00015">
    <property type="entry name" value="MCPsignal"/>
    <property type="match status" value="1"/>
</dbReference>
<evidence type="ECO:0000256" key="2">
    <source>
        <dbReference type="ARBA" id="ARBA00022475"/>
    </source>
</evidence>
<dbReference type="Proteomes" id="UP000030341">
    <property type="component" value="Chromosome 2"/>
</dbReference>
<evidence type="ECO:0000313" key="16">
    <source>
        <dbReference type="EMBL" id="AIY66569.1"/>
    </source>
</evidence>
<dbReference type="Gene3D" id="1.10.287.950">
    <property type="entry name" value="Methyl-accepting chemotaxis protein"/>
    <property type="match status" value="1"/>
</dbReference>
<evidence type="ECO:0000256" key="8">
    <source>
        <dbReference type="ARBA" id="ARBA00023136"/>
    </source>
</evidence>